<dbReference type="SUPFAM" id="SSF55424">
    <property type="entry name" value="FAD/NAD-linked reductases, dimerisation (C-terminal) domain"/>
    <property type="match status" value="1"/>
</dbReference>
<comment type="similarity">
    <text evidence="2">Belongs to the class-I pyridine nucleotide-disulfide oxidoreductase family.</text>
</comment>
<feature type="domain" description="Pyridine nucleotide-disulphide oxidoreductase dimerisation" evidence="5">
    <location>
        <begin position="347"/>
        <end position="454"/>
    </location>
</feature>
<keyword evidence="4" id="KW-0274">FAD</keyword>
<dbReference type="InterPro" id="IPR036188">
    <property type="entry name" value="FAD/NAD-bd_sf"/>
</dbReference>
<keyword evidence="3" id="KW-0285">Flavoprotein</keyword>
<dbReference type="Gene3D" id="3.50.50.60">
    <property type="entry name" value="FAD/NAD(P)-binding domain"/>
    <property type="match status" value="2"/>
</dbReference>
<evidence type="ECO:0000259" key="5">
    <source>
        <dbReference type="Pfam" id="PF02852"/>
    </source>
</evidence>
<evidence type="ECO:0000256" key="1">
    <source>
        <dbReference type="ARBA" id="ARBA00001974"/>
    </source>
</evidence>
<evidence type="ECO:0000259" key="6">
    <source>
        <dbReference type="Pfam" id="PF07992"/>
    </source>
</evidence>
<dbReference type="Gene3D" id="3.30.390.30">
    <property type="match status" value="1"/>
</dbReference>
<protein>
    <submittedName>
        <fullName evidence="7">Mercuric reductase</fullName>
    </submittedName>
</protein>
<dbReference type="PRINTS" id="PR00411">
    <property type="entry name" value="PNDRDTASEI"/>
</dbReference>
<dbReference type="PIRSF" id="PIRSF000350">
    <property type="entry name" value="Mercury_reductase_MerA"/>
    <property type="match status" value="1"/>
</dbReference>
<organism evidence="7 8">
    <name type="scientific">Mucilaginibacter sabulilitoris</name>
    <dbReference type="NCBI Taxonomy" id="1173583"/>
    <lineage>
        <taxon>Bacteria</taxon>
        <taxon>Pseudomonadati</taxon>
        <taxon>Bacteroidota</taxon>
        <taxon>Sphingobacteriia</taxon>
        <taxon>Sphingobacteriales</taxon>
        <taxon>Sphingobacteriaceae</taxon>
        <taxon>Mucilaginibacter</taxon>
    </lineage>
</organism>
<dbReference type="Proteomes" id="UP001324380">
    <property type="component" value="Chromosome"/>
</dbReference>
<keyword evidence="8" id="KW-1185">Reference proteome</keyword>
<dbReference type="Pfam" id="PF02852">
    <property type="entry name" value="Pyr_redox_dim"/>
    <property type="match status" value="1"/>
</dbReference>
<proteinExistence type="inferred from homology"/>
<gene>
    <name evidence="7" type="ORF">SNE25_15480</name>
</gene>
<dbReference type="InterPro" id="IPR001100">
    <property type="entry name" value="Pyr_nuc-diS_OxRdtase"/>
</dbReference>
<evidence type="ECO:0000313" key="7">
    <source>
        <dbReference type="EMBL" id="WPU96922.1"/>
    </source>
</evidence>
<dbReference type="RefSeq" id="WP_321566008.1">
    <property type="nucleotide sequence ID" value="NZ_CP139558.1"/>
</dbReference>
<evidence type="ECO:0000256" key="3">
    <source>
        <dbReference type="ARBA" id="ARBA00022630"/>
    </source>
</evidence>
<evidence type="ECO:0000256" key="2">
    <source>
        <dbReference type="ARBA" id="ARBA00007532"/>
    </source>
</evidence>
<sequence>MVKNFEALIIGAGQAGGPLAQKLAAQGLKTAIIERRFVGGTCINDGCTPTKSWVASSDAAYAASRAPNLGIDIPLFKVNMAKIKARKDEIVHSFREGGERRLKNTPNLELIYGEASFLDNKTISVKQADGELVLVADKIFINAGCRPFVPNIPGIEDIQVLTSHSILELQYVPEHLLIIGGGYIALEFGQMFRRFGSAVTISYRGGQFTSQEDPDIAGGLEEIFKLEGINLVPFSQPTHFRKLSDQYVEATVSIKGESQYIKCSHVLFATGRIPNTEALGLENKKIKLNDLGYIEVDERLETSVPGVYALGDINGGPAFTHTSYHDFTIVYRNLFENGGLSAKDRLVPYCIFTDPPLGRVGLTELQARNRGLNFRVVSLPANYIARAVEKGDTRGFIKVIVDTDTKLILGVAALCTDGGELMTILHMAMAANITYLQLKYWIFAHPLYAESINNLFGGIE</sequence>
<feature type="domain" description="FAD/NAD(P)-binding" evidence="6">
    <location>
        <begin position="7"/>
        <end position="324"/>
    </location>
</feature>
<evidence type="ECO:0000313" key="8">
    <source>
        <dbReference type="Proteomes" id="UP001324380"/>
    </source>
</evidence>
<comment type="cofactor">
    <cofactor evidence="1">
        <name>FAD</name>
        <dbReference type="ChEBI" id="CHEBI:57692"/>
    </cofactor>
</comment>
<name>A0ABZ0TWP7_9SPHI</name>
<reference evidence="7 8" key="1">
    <citation type="submission" date="2023-11" db="EMBL/GenBank/DDBJ databases">
        <title>Analysis of the Genomes of Mucilaginibacter gossypii cycad 4 and M. sabulilitoris SNA2: microbes with the potential for plant growth promotion.</title>
        <authorList>
            <person name="Hirsch A.M."/>
            <person name="Humm E."/>
            <person name="Rubbi M."/>
            <person name="Del Vecchio G."/>
            <person name="Ha S.M."/>
            <person name="Pellegrini M."/>
            <person name="Gunsalus R.P."/>
        </authorList>
    </citation>
    <scope>NUCLEOTIDE SEQUENCE [LARGE SCALE GENOMIC DNA]</scope>
    <source>
        <strain evidence="7 8">SNA2</strain>
    </source>
</reference>
<dbReference type="PANTHER" id="PTHR43014">
    <property type="entry name" value="MERCURIC REDUCTASE"/>
    <property type="match status" value="1"/>
</dbReference>
<dbReference type="InterPro" id="IPR023753">
    <property type="entry name" value="FAD/NAD-binding_dom"/>
</dbReference>
<dbReference type="PANTHER" id="PTHR43014:SF2">
    <property type="entry name" value="MERCURIC REDUCTASE"/>
    <property type="match status" value="1"/>
</dbReference>
<dbReference type="InterPro" id="IPR004099">
    <property type="entry name" value="Pyr_nucl-diS_OxRdtase_dimer"/>
</dbReference>
<dbReference type="Pfam" id="PF07992">
    <property type="entry name" value="Pyr_redox_2"/>
    <property type="match status" value="1"/>
</dbReference>
<dbReference type="PRINTS" id="PR00368">
    <property type="entry name" value="FADPNR"/>
</dbReference>
<dbReference type="SUPFAM" id="SSF51905">
    <property type="entry name" value="FAD/NAD(P)-binding domain"/>
    <property type="match status" value="1"/>
</dbReference>
<dbReference type="EMBL" id="CP139558">
    <property type="protein sequence ID" value="WPU96922.1"/>
    <property type="molecule type" value="Genomic_DNA"/>
</dbReference>
<evidence type="ECO:0000256" key="4">
    <source>
        <dbReference type="ARBA" id="ARBA00022827"/>
    </source>
</evidence>
<accession>A0ABZ0TWP7</accession>
<dbReference type="InterPro" id="IPR016156">
    <property type="entry name" value="FAD/NAD-linked_Rdtase_dimer_sf"/>
</dbReference>